<keyword evidence="2" id="KW-1185">Reference proteome</keyword>
<organism evidence="1 2">
    <name type="scientific">Anaerostipes caccae (strain DSM 14662 / CCUG 47493 / JCM 13470 / NCIMB 13811 / L1-92)</name>
    <dbReference type="NCBI Taxonomy" id="411490"/>
    <lineage>
        <taxon>Bacteria</taxon>
        <taxon>Bacillati</taxon>
        <taxon>Bacillota</taxon>
        <taxon>Clostridia</taxon>
        <taxon>Lachnospirales</taxon>
        <taxon>Lachnospiraceae</taxon>
        <taxon>Anaerostipes</taxon>
    </lineage>
</organism>
<protein>
    <submittedName>
        <fullName evidence="1">Uncharacterized protein</fullName>
    </submittedName>
</protein>
<accession>B0MAL0</accession>
<proteinExistence type="predicted"/>
<sequence>MVFHINLLFILNNEENRRSMYSSLREFSPIYLFKVAQQTKNVKKDAE</sequence>
<gene>
    <name evidence="1" type="ORF">ANACAC_00586</name>
</gene>
<reference evidence="1" key="2">
    <citation type="submission" date="2013-11" db="EMBL/GenBank/DDBJ databases">
        <title>Draft genome sequence of Anaerostipes caccae (DSM 14662).</title>
        <authorList>
            <person name="Sudarsanam P."/>
            <person name="Ley R."/>
            <person name="Guruge J."/>
            <person name="Turnbaugh P.J."/>
            <person name="Mahowald M."/>
            <person name="Liep D."/>
            <person name="Gordon J."/>
        </authorList>
    </citation>
    <scope>NUCLEOTIDE SEQUENCE</scope>
    <source>
        <strain evidence="1">DSM 14662</strain>
    </source>
</reference>
<dbReference type="STRING" id="411490.ANACAC_00586"/>
<dbReference type="Proteomes" id="UP000004935">
    <property type="component" value="Unassembled WGS sequence"/>
</dbReference>
<comment type="caution">
    <text evidence="1">The sequence shown here is derived from an EMBL/GenBank/DDBJ whole genome shotgun (WGS) entry which is preliminary data.</text>
</comment>
<name>B0MAL0_ANACD</name>
<reference evidence="1" key="1">
    <citation type="submission" date="2007-11" db="EMBL/GenBank/DDBJ databases">
        <authorList>
            <person name="Fulton L."/>
            <person name="Clifton S."/>
            <person name="Fulton B."/>
            <person name="Xu J."/>
            <person name="Minx P."/>
            <person name="Pepin K.H."/>
            <person name="Johnson M."/>
            <person name="Thiruvilangam P."/>
            <person name="Bhonagiri V."/>
            <person name="Nash W.E."/>
            <person name="Mardis E.R."/>
            <person name="Wilson R.K."/>
        </authorList>
    </citation>
    <scope>NUCLEOTIDE SEQUENCE [LARGE SCALE GENOMIC DNA]</scope>
    <source>
        <strain evidence="1">DSM 14662</strain>
    </source>
</reference>
<dbReference type="EMBL" id="ABAX03000005">
    <property type="protein sequence ID" value="EDR98536.1"/>
    <property type="molecule type" value="Genomic_DNA"/>
</dbReference>
<dbReference type="AlphaFoldDB" id="B0MAL0"/>
<dbReference type="HOGENOM" id="CLU_3163905_0_0_9"/>
<evidence type="ECO:0000313" key="2">
    <source>
        <dbReference type="Proteomes" id="UP000004935"/>
    </source>
</evidence>
<evidence type="ECO:0000313" key="1">
    <source>
        <dbReference type="EMBL" id="EDR98536.1"/>
    </source>
</evidence>